<organism evidence="1 2">
    <name type="scientific">Neurospora intermedia</name>
    <dbReference type="NCBI Taxonomy" id="5142"/>
    <lineage>
        <taxon>Eukaryota</taxon>
        <taxon>Fungi</taxon>
        <taxon>Dikarya</taxon>
        <taxon>Ascomycota</taxon>
        <taxon>Pezizomycotina</taxon>
        <taxon>Sordariomycetes</taxon>
        <taxon>Sordariomycetidae</taxon>
        <taxon>Sordariales</taxon>
        <taxon>Sordariaceae</taxon>
        <taxon>Neurospora</taxon>
    </lineage>
</organism>
<comment type="caution">
    <text evidence="1">The sequence shown here is derived from an EMBL/GenBank/DDBJ whole genome shotgun (WGS) entry which is preliminary data.</text>
</comment>
<dbReference type="EMBL" id="JAVLET010000003">
    <property type="protein sequence ID" value="KAL0472119.1"/>
    <property type="molecule type" value="Genomic_DNA"/>
</dbReference>
<reference evidence="1 2" key="1">
    <citation type="submission" date="2023-09" db="EMBL/GenBank/DDBJ databases">
        <title>Multi-omics analysis of a traditional fermented food reveals byproduct-associated fungal strains for waste-to-food upcycling.</title>
        <authorList>
            <consortium name="Lawrence Berkeley National Laboratory"/>
            <person name="Rekdal V.M."/>
            <person name="Villalobos-Escobedo J.M."/>
            <person name="Rodriguez-Valeron N."/>
            <person name="Garcia M.O."/>
            <person name="Vasquez D.P."/>
            <person name="Damayanti I."/>
            <person name="Sorensen P.M."/>
            <person name="Baidoo E.E."/>
            <person name="De Carvalho A.C."/>
            <person name="Riley R."/>
            <person name="Lipzen A."/>
            <person name="He G."/>
            <person name="Yan M."/>
            <person name="Haridas S."/>
            <person name="Daum C."/>
            <person name="Yoshinaga Y."/>
            <person name="Ng V."/>
            <person name="Grigoriev I.V."/>
            <person name="Munk R."/>
            <person name="Nuraida L."/>
            <person name="Wijaya C.H."/>
            <person name="Morales P.-C."/>
            <person name="Keasling J.D."/>
        </authorList>
    </citation>
    <scope>NUCLEOTIDE SEQUENCE [LARGE SCALE GENOMIC DNA]</scope>
    <source>
        <strain evidence="1 2">FGSC 2613</strain>
    </source>
</reference>
<evidence type="ECO:0000313" key="2">
    <source>
        <dbReference type="Proteomes" id="UP001451303"/>
    </source>
</evidence>
<dbReference type="Proteomes" id="UP001451303">
    <property type="component" value="Unassembled WGS sequence"/>
</dbReference>
<proteinExistence type="predicted"/>
<protein>
    <submittedName>
        <fullName evidence="1">Uncharacterized protein</fullName>
    </submittedName>
</protein>
<name>A0ABR3DHG4_NEUIN</name>
<sequence>MRGRRPRDFGISRKQEKKWSARNLIQFQDHHGCPVPHNPLKVFLCLSLTSSSCFSYVATGRRPSSSSIALWSVHERGLCCSLVNLSI</sequence>
<accession>A0ABR3DHG4</accession>
<gene>
    <name evidence="1" type="ORF">QR685DRAFT_521099</name>
</gene>
<evidence type="ECO:0000313" key="1">
    <source>
        <dbReference type="EMBL" id="KAL0472119.1"/>
    </source>
</evidence>
<keyword evidence="2" id="KW-1185">Reference proteome</keyword>